<accession>A0A246WRB2</accession>
<dbReference type="GO" id="GO:0050385">
    <property type="term" value="F:ureidoglycolate lyase activity"/>
    <property type="evidence" value="ECO:0007669"/>
    <property type="project" value="UniProtKB-EC"/>
</dbReference>
<proteinExistence type="predicted"/>
<sequence length="163" mass="17480">MVLAQALTREAFAPYGDLIAPGANERAINFGTTRRFDGVAHLDVEQGDGRACVAIFRTDQHTHRAPYPLRAFERHLLGSQSFVPLGAGRCLAVLAGAGAAPDEAAIVAFIVEPGQGVTLRRGVWHHPLITIGAADILVIERAARDEDCEVVALRARVAVRLPE</sequence>
<dbReference type="Proteomes" id="UP000197596">
    <property type="component" value="Unassembled WGS sequence"/>
</dbReference>
<comment type="subunit">
    <text evidence="1">Homodimer.</text>
</comment>
<dbReference type="GO" id="GO:0000256">
    <property type="term" value="P:allantoin catabolic process"/>
    <property type="evidence" value="ECO:0007669"/>
    <property type="project" value="InterPro"/>
</dbReference>
<evidence type="ECO:0000256" key="4">
    <source>
        <dbReference type="ARBA" id="ARBA00047684"/>
    </source>
</evidence>
<evidence type="ECO:0000313" key="8">
    <source>
        <dbReference type="Proteomes" id="UP000536746"/>
    </source>
</evidence>
<evidence type="ECO:0000256" key="3">
    <source>
        <dbReference type="ARBA" id="ARBA00023239"/>
    </source>
</evidence>
<keyword evidence="6" id="KW-0378">Hydrolase</keyword>
<keyword evidence="3" id="KW-0456">Lyase</keyword>
<reference evidence="5 8" key="2">
    <citation type="journal article" date="2020" name="Front. Plant Sci.">
        <title>Isolation of Rhizosphere Bacteria That Improve Quality and Water Stress Tolerance in Greenhouse Ornamentals.</title>
        <authorList>
            <person name="Nordstedt N.P."/>
            <person name="Jones M.L."/>
        </authorList>
    </citation>
    <scope>NUCLEOTIDE SEQUENCE [LARGE SCALE GENOMIC DNA]</scope>
    <source>
        <strain evidence="5 8">C6C2</strain>
    </source>
</reference>
<dbReference type="PANTHER" id="PTHR21221">
    <property type="entry name" value="UREIDOGLYCOLATE HYDROLASE"/>
    <property type="match status" value="1"/>
</dbReference>
<dbReference type="PIRSF" id="PIRSF017306">
    <property type="entry name" value="Ureidogly_hydro"/>
    <property type="match status" value="1"/>
</dbReference>
<dbReference type="InterPro" id="IPR011051">
    <property type="entry name" value="RmlC_Cupin_sf"/>
</dbReference>
<dbReference type="OrthoDB" id="9804602at2"/>
<dbReference type="Proteomes" id="UP000536746">
    <property type="component" value="Unassembled WGS sequence"/>
</dbReference>
<evidence type="ECO:0000313" key="6">
    <source>
        <dbReference type="EMBL" id="OWY28588.1"/>
    </source>
</evidence>
<dbReference type="GO" id="GO:0004848">
    <property type="term" value="F:ureidoglycolate hydrolase activity"/>
    <property type="evidence" value="ECO:0007669"/>
    <property type="project" value="InterPro"/>
</dbReference>
<dbReference type="SUPFAM" id="SSF51182">
    <property type="entry name" value="RmlC-like cupins"/>
    <property type="match status" value="1"/>
</dbReference>
<dbReference type="AlphaFoldDB" id="A0A246WRB2"/>
<name>A0A246WRB2_9BURK</name>
<gene>
    <name evidence="6" type="ORF">CEJ42_13870</name>
    <name evidence="5" type="ORF">HNO84_23910</name>
</gene>
<dbReference type="PANTHER" id="PTHR21221:SF1">
    <property type="entry name" value="UREIDOGLYCOLATE LYASE"/>
    <property type="match status" value="1"/>
</dbReference>
<dbReference type="InterPro" id="IPR024060">
    <property type="entry name" value="Ureidoglycolate_lyase_dom_sf"/>
</dbReference>
<comment type="catalytic activity">
    <reaction evidence="4">
        <text>(S)-ureidoglycolate = urea + glyoxylate</text>
        <dbReference type="Rhea" id="RHEA:11304"/>
        <dbReference type="ChEBI" id="CHEBI:16199"/>
        <dbReference type="ChEBI" id="CHEBI:36655"/>
        <dbReference type="ChEBI" id="CHEBI:57296"/>
        <dbReference type="EC" id="4.3.2.3"/>
    </reaction>
</comment>
<keyword evidence="2" id="KW-0659">Purine metabolism</keyword>
<dbReference type="Gene3D" id="2.60.120.480">
    <property type="entry name" value="Ureidoglycolate hydrolase"/>
    <property type="match status" value="1"/>
</dbReference>
<dbReference type="CDD" id="cd20298">
    <property type="entry name" value="cupin_UAH"/>
    <property type="match status" value="1"/>
</dbReference>
<evidence type="ECO:0000313" key="7">
    <source>
        <dbReference type="Proteomes" id="UP000197596"/>
    </source>
</evidence>
<evidence type="ECO:0000256" key="2">
    <source>
        <dbReference type="ARBA" id="ARBA00022631"/>
    </source>
</evidence>
<organism evidence="6 7">
    <name type="scientific">Herbaspirillum robiniae</name>
    <dbReference type="NCBI Taxonomy" id="2014887"/>
    <lineage>
        <taxon>Bacteria</taxon>
        <taxon>Pseudomonadati</taxon>
        <taxon>Pseudomonadota</taxon>
        <taxon>Betaproteobacteria</taxon>
        <taxon>Burkholderiales</taxon>
        <taxon>Oxalobacteraceae</taxon>
        <taxon>Herbaspirillum</taxon>
    </lineage>
</organism>
<dbReference type="Pfam" id="PF04115">
    <property type="entry name" value="Ureidogly_lyase"/>
    <property type="match status" value="1"/>
</dbReference>
<dbReference type="EMBL" id="NJGU01000007">
    <property type="protein sequence ID" value="OWY28588.1"/>
    <property type="molecule type" value="Genomic_DNA"/>
</dbReference>
<reference evidence="6 7" key="1">
    <citation type="submission" date="2017-06" db="EMBL/GenBank/DDBJ databases">
        <title>Herbaspirillum phytohormonus sp. nov., isolated from the root nodule of Robinia pseudoacacia in lead-zinc mine.</title>
        <authorList>
            <person name="Fan M."/>
            <person name="Lin Y."/>
        </authorList>
    </citation>
    <scope>NUCLEOTIDE SEQUENCE [LARGE SCALE GENOMIC DNA]</scope>
    <source>
        <strain evidence="6 7">HZ10</strain>
    </source>
</reference>
<keyword evidence="8" id="KW-1185">Reference proteome</keyword>
<evidence type="ECO:0000313" key="5">
    <source>
        <dbReference type="EMBL" id="NUU04665.1"/>
    </source>
</evidence>
<protein>
    <submittedName>
        <fullName evidence="6">Ureidoglycolate hydrolase</fullName>
    </submittedName>
</protein>
<evidence type="ECO:0000256" key="1">
    <source>
        <dbReference type="ARBA" id="ARBA00011738"/>
    </source>
</evidence>
<dbReference type="EMBL" id="JABFMT010000055">
    <property type="protein sequence ID" value="NUU04665.1"/>
    <property type="molecule type" value="Genomic_DNA"/>
</dbReference>
<dbReference type="InterPro" id="IPR007247">
    <property type="entry name" value="Ureidogly_lyase"/>
</dbReference>
<dbReference type="GO" id="GO:0006144">
    <property type="term" value="P:purine nucleobase metabolic process"/>
    <property type="evidence" value="ECO:0007669"/>
    <property type="project" value="UniProtKB-KW"/>
</dbReference>
<comment type="caution">
    <text evidence="6">The sequence shown here is derived from an EMBL/GenBank/DDBJ whole genome shotgun (WGS) entry which is preliminary data.</text>
</comment>
<dbReference type="InterPro" id="IPR047233">
    <property type="entry name" value="UAH_cupin"/>
</dbReference>